<organism evidence="1 2">
    <name type="scientific">Chitinophaga caseinilytica</name>
    <dbReference type="NCBI Taxonomy" id="2267521"/>
    <lineage>
        <taxon>Bacteria</taxon>
        <taxon>Pseudomonadati</taxon>
        <taxon>Bacteroidota</taxon>
        <taxon>Chitinophagia</taxon>
        <taxon>Chitinophagales</taxon>
        <taxon>Chitinophagaceae</taxon>
        <taxon>Chitinophaga</taxon>
    </lineage>
</organism>
<dbReference type="Proteomes" id="UP001449657">
    <property type="component" value="Chromosome"/>
</dbReference>
<name>A0ABZ2Z1G7_9BACT</name>
<keyword evidence="2" id="KW-1185">Reference proteome</keyword>
<dbReference type="EMBL" id="CP150096">
    <property type="protein sequence ID" value="WZN45172.1"/>
    <property type="molecule type" value="Genomic_DNA"/>
</dbReference>
<proteinExistence type="predicted"/>
<evidence type="ECO:0000313" key="2">
    <source>
        <dbReference type="Proteomes" id="UP001449657"/>
    </source>
</evidence>
<dbReference type="RefSeq" id="WP_341839927.1">
    <property type="nucleotide sequence ID" value="NZ_CP149792.1"/>
</dbReference>
<sequence>MNTFHIRYRSHDIPVSLEEENLFLVSLPWKSLYLVRKEDNEGATHWFEEGADNETQETKEIGTAIEMTGRTTGS</sequence>
<gene>
    <name evidence="1" type="ORF">WJU22_19935</name>
</gene>
<reference evidence="1 2" key="1">
    <citation type="submission" date="2024-03" db="EMBL/GenBank/DDBJ databases">
        <title>Chitinophaga caseinilytica sp. nov., a casein hydrolysing bacterium isolated from forest soil.</title>
        <authorList>
            <person name="Lee D.S."/>
            <person name="Han D.M."/>
            <person name="Baek J.H."/>
            <person name="Choi D.G."/>
            <person name="Jeon J.H."/>
            <person name="Jeon C.O."/>
        </authorList>
    </citation>
    <scope>NUCLEOTIDE SEQUENCE [LARGE SCALE GENOMIC DNA]</scope>
    <source>
        <strain evidence="1 2">KACC 19118</strain>
    </source>
</reference>
<accession>A0ABZ2Z1G7</accession>
<protein>
    <submittedName>
        <fullName evidence="1">Uncharacterized protein</fullName>
    </submittedName>
</protein>
<evidence type="ECO:0000313" key="1">
    <source>
        <dbReference type="EMBL" id="WZN45172.1"/>
    </source>
</evidence>